<reference evidence="2" key="1">
    <citation type="journal article" date="2018" name="PLoS Negl. Trop. Dis.">
        <title>Sialome diversity of ticks revealed by RNAseq of single tick salivary glands.</title>
        <authorList>
            <person name="Perner J."/>
            <person name="Kropackova S."/>
            <person name="Kopacek P."/>
            <person name="Ribeiro J.M."/>
        </authorList>
    </citation>
    <scope>NUCLEOTIDE SEQUENCE</scope>
    <source>
        <strain evidence="2">Siblings of single egg batch collected in Ceske Budejovice</strain>
        <tissue evidence="2">Salivary glands</tissue>
    </source>
</reference>
<keyword evidence="1" id="KW-0472">Membrane</keyword>
<proteinExistence type="predicted"/>
<evidence type="ECO:0000313" key="2">
    <source>
        <dbReference type="EMBL" id="JAR88712.1"/>
    </source>
</evidence>
<sequence>MCHFYTFTCVVLCGSRLCVLGHHIHNSHRIVAVLPFCMCLCIISQYYLADIFMASLKFLQASKAWKTTRASLCHSTLMRLFSTQIYHSEKNSECVYFPTTSKP</sequence>
<keyword evidence="1" id="KW-1133">Transmembrane helix</keyword>
<dbReference type="AlphaFoldDB" id="A0A147BE06"/>
<accession>A0A147BE06</accession>
<feature type="transmembrane region" description="Helical" evidence="1">
    <location>
        <begin position="30"/>
        <end position="49"/>
    </location>
</feature>
<organism evidence="2">
    <name type="scientific">Ixodes ricinus</name>
    <name type="common">Common tick</name>
    <name type="synonym">Acarus ricinus</name>
    <dbReference type="NCBI Taxonomy" id="34613"/>
    <lineage>
        <taxon>Eukaryota</taxon>
        <taxon>Metazoa</taxon>
        <taxon>Ecdysozoa</taxon>
        <taxon>Arthropoda</taxon>
        <taxon>Chelicerata</taxon>
        <taxon>Arachnida</taxon>
        <taxon>Acari</taxon>
        <taxon>Parasitiformes</taxon>
        <taxon>Ixodida</taxon>
        <taxon>Ixodoidea</taxon>
        <taxon>Ixodidae</taxon>
        <taxon>Ixodinae</taxon>
        <taxon>Ixodes</taxon>
    </lineage>
</organism>
<name>A0A147BE06_IXORI</name>
<evidence type="ECO:0000256" key="1">
    <source>
        <dbReference type="SAM" id="Phobius"/>
    </source>
</evidence>
<dbReference type="EMBL" id="GEGO01006692">
    <property type="protein sequence ID" value="JAR88712.1"/>
    <property type="molecule type" value="Transcribed_RNA"/>
</dbReference>
<protein>
    <submittedName>
        <fullName evidence="2">Putative secreted protein</fullName>
    </submittedName>
</protein>
<keyword evidence="1" id="KW-0812">Transmembrane</keyword>